<feature type="domain" description="DUF1214" evidence="1">
    <location>
        <begin position="277"/>
        <end position="342"/>
    </location>
</feature>
<dbReference type="Pfam" id="PF06742">
    <property type="entry name" value="DUF1214"/>
    <property type="match status" value="1"/>
</dbReference>
<accession>A0A0S3F384</accession>
<dbReference type="EMBL" id="CP013264">
    <property type="protein sequence ID" value="ALR22045.1"/>
    <property type="molecule type" value="Genomic_DNA"/>
</dbReference>
<evidence type="ECO:0000313" key="3">
    <source>
        <dbReference type="Proteomes" id="UP000056968"/>
    </source>
</evidence>
<evidence type="ECO:0000259" key="1">
    <source>
        <dbReference type="Pfam" id="PF06742"/>
    </source>
</evidence>
<proteinExistence type="predicted"/>
<organism evidence="2 3">
    <name type="scientific">Sphingobium baderi</name>
    <dbReference type="NCBI Taxonomy" id="1332080"/>
    <lineage>
        <taxon>Bacteria</taxon>
        <taxon>Pseudomonadati</taxon>
        <taxon>Pseudomonadota</taxon>
        <taxon>Alphaproteobacteria</taxon>
        <taxon>Sphingomonadales</taxon>
        <taxon>Sphingomonadaceae</taxon>
        <taxon>Sphingobium</taxon>
    </lineage>
</organism>
<dbReference type="InterPro" id="IPR010621">
    <property type="entry name" value="DUF1214"/>
</dbReference>
<keyword evidence="3" id="KW-1185">Reference proteome</keyword>
<evidence type="ECO:0000313" key="2">
    <source>
        <dbReference type="EMBL" id="ALR22045.1"/>
    </source>
</evidence>
<dbReference type="KEGG" id="sbd:ATN00_18790"/>
<dbReference type="STRING" id="1332080.ATN00_18790"/>
<dbReference type="Proteomes" id="UP000056968">
    <property type="component" value="Chromosome"/>
</dbReference>
<protein>
    <recommendedName>
        <fullName evidence="1">DUF1214 domain-containing protein</fullName>
    </recommendedName>
</protein>
<reference evidence="2 3" key="1">
    <citation type="submission" date="2015-11" db="EMBL/GenBank/DDBJ databases">
        <title>A Two-component Flavoprotein Monooxygenase System MeaXY Responsible for para-Hydroxylation of 2-Methyl-6-ethylaniline and 2,6-Diethylaniline in Sphingobium baderi DE-13.</title>
        <authorList>
            <person name="Cheng M."/>
            <person name="Meng Q."/>
            <person name="Yang Y."/>
            <person name="Chu C."/>
            <person name="Yan X."/>
            <person name="He J."/>
            <person name="Li S."/>
        </authorList>
    </citation>
    <scope>NUCLEOTIDE SEQUENCE [LARGE SCALE GENOMIC DNA]</scope>
    <source>
        <strain evidence="2 3">DE-13</strain>
    </source>
</reference>
<name>A0A0S3F384_9SPHN</name>
<dbReference type="AlphaFoldDB" id="A0A0S3F384"/>
<gene>
    <name evidence="2" type="ORF">ATN00_18790</name>
</gene>
<sequence length="405" mass="45461">MGNEATTPAMAPDSFSEWKEFASGIDRAAQRMAAKLPERLRNDPIMLERAQKLLIASTVRNGLKSLAGNRSYPSFTPEIGLLINLFQPNADTIYKSADIDARGVYRLRGRLGTVDIFKLAELGPDMIRTNKPSGARAHHDFKTLKRDAEGRYDVILSAEKPAGYTGEWWKLDAGTVKLMTRQMSSDWAKEIDPTISIERLDVPAAMPQPTVEEMRASLAELPDMIGNAATFFVDHVEQLRQDGFINKMKIFDLTNMTGLEGQFYYEGAYDLAPDEALIIEAKVPEKCVYWSIILTNDIYETTDWYNHQSSLNRAQAHVDRDGVFRAVISGTDPGVPNWLDVAGYQSGAVQGRWTNCSATPIPTTQVVKIKNIRKYLPVDTPKVTLAERDATVRARREAYQQRPLW</sequence>